<protein>
    <submittedName>
        <fullName evidence="1">Uncharacterized protein</fullName>
    </submittedName>
</protein>
<sequence>MKRLFLFFCFVSIISCKSDKKEEQKTIPIDNTITTNTEIDGKMYFEIIMDAVVLKDDKFHVFYKDFNDGGFSGERVIEALVKGNVNNQQIIFAIPEEIIPNGLRLDFGVNYGQEPIKLNSLKIRFDKREFQFNDGKFEQLFKPNKFVIYGEKDKEIITEPIDGLYDPNFVSINLEDIIFSLMD</sequence>
<dbReference type="STRING" id="1046627.BZARG_1632"/>
<dbReference type="PATRIC" id="fig|1046627.3.peg.2008"/>
<name>G2EER8_9FLAO</name>
<organism evidence="1 2">
    <name type="scientific">Bizionia argentinensis JUB59</name>
    <dbReference type="NCBI Taxonomy" id="1046627"/>
    <lineage>
        <taxon>Bacteria</taxon>
        <taxon>Pseudomonadati</taxon>
        <taxon>Bacteroidota</taxon>
        <taxon>Flavobacteriia</taxon>
        <taxon>Flavobacteriales</taxon>
        <taxon>Flavobacteriaceae</taxon>
        <taxon>Bizionia</taxon>
    </lineage>
</organism>
<dbReference type="AlphaFoldDB" id="G2EER8"/>
<evidence type="ECO:0000313" key="2">
    <source>
        <dbReference type="Proteomes" id="UP000003730"/>
    </source>
</evidence>
<dbReference type="RefSeq" id="WP_008638096.1">
    <property type="nucleotide sequence ID" value="NZ_AFXZ01000036.1"/>
</dbReference>
<keyword evidence="2" id="KW-1185">Reference proteome</keyword>
<comment type="caution">
    <text evidence="1">The sequence shown here is derived from an EMBL/GenBank/DDBJ whole genome shotgun (WGS) entry which is preliminary data.</text>
</comment>
<dbReference type="OrthoDB" id="1350910at2"/>
<dbReference type="PROSITE" id="PS51257">
    <property type="entry name" value="PROKAR_LIPOPROTEIN"/>
    <property type="match status" value="1"/>
</dbReference>
<dbReference type="EMBL" id="AFXZ01000036">
    <property type="protein sequence ID" value="EGV43072.1"/>
    <property type="molecule type" value="Genomic_DNA"/>
</dbReference>
<accession>G2EER8</accession>
<gene>
    <name evidence="1" type="ORF">BZARG_1632</name>
</gene>
<proteinExistence type="predicted"/>
<reference evidence="1 2" key="1">
    <citation type="journal article" date="2008" name="Int. J. Syst. Evol. Microbiol.">
        <title>Bizionia argentinensis sp. nov., isolated from surface marine water in Antarctica.</title>
        <authorList>
            <person name="Bercovich A."/>
            <person name="Vazquez S.C."/>
            <person name="Yankilevich P."/>
            <person name="Coria S.H."/>
            <person name="Foti M."/>
            <person name="Hernandez E."/>
            <person name="Vidal A."/>
            <person name="Ruberto L."/>
            <person name="Melo C."/>
            <person name="Marenssi S."/>
            <person name="Criscuolo M."/>
            <person name="Memoli M."/>
            <person name="Arguelles M."/>
            <person name="Mac Cormack W.P."/>
        </authorList>
    </citation>
    <scope>NUCLEOTIDE SEQUENCE [LARGE SCALE GENOMIC DNA]</scope>
    <source>
        <strain evidence="1 2">JUB59</strain>
    </source>
</reference>
<evidence type="ECO:0000313" key="1">
    <source>
        <dbReference type="EMBL" id="EGV43072.1"/>
    </source>
</evidence>
<dbReference type="Proteomes" id="UP000003730">
    <property type="component" value="Unassembled WGS sequence"/>
</dbReference>
<dbReference type="eggNOG" id="ENOG50336BV">
    <property type="taxonomic scope" value="Bacteria"/>
</dbReference>